<evidence type="ECO:0000256" key="1">
    <source>
        <dbReference type="SAM" id="Phobius"/>
    </source>
</evidence>
<dbReference type="EMBL" id="HE796683">
    <property type="protein sequence ID" value="CCH01939.1"/>
    <property type="molecule type" value="Genomic_DNA"/>
</dbReference>
<keyword evidence="1" id="KW-0812">Transmembrane</keyword>
<evidence type="ECO:0000313" key="2">
    <source>
        <dbReference type="EMBL" id="CCH01939.1"/>
    </source>
</evidence>
<protein>
    <submittedName>
        <fullName evidence="2">Uncharacterized protein</fullName>
    </submittedName>
</protein>
<feature type="transmembrane region" description="Helical" evidence="1">
    <location>
        <begin position="98"/>
        <end position="115"/>
    </location>
</feature>
<keyword evidence="3" id="KW-1185">Reference proteome</keyword>
<proteinExistence type="predicted"/>
<keyword evidence="1" id="KW-0472">Membrane</keyword>
<sequence>MSESIHCPKSNDTQTTIIKTELGNGKAVSRPQAESLDRIEKGELWRTHFIDLYQSGQHHEAAKLLEKEHPMLYVNLGLEGAYISIKKKMTAHTNGERVGFLFVAFIIAIMVVLVIKSSH</sequence>
<organism evidence="2 3">
    <name type="scientific">Fibrella aestuarina BUZ 2</name>
    <dbReference type="NCBI Taxonomy" id="1166018"/>
    <lineage>
        <taxon>Bacteria</taxon>
        <taxon>Pseudomonadati</taxon>
        <taxon>Bacteroidota</taxon>
        <taxon>Cytophagia</taxon>
        <taxon>Cytophagales</taxon>
        <taxon>Spirosomataceae</taxon>
        <taxon>Fibrella</taxon>
    </lineage>
</organism>
<keyword evidence="1" id="KW-1133">Transmembrane helix</keyword>
<dbReference type="RefSeq" id="WP_015333038.1">
    <property type="nucleotide sequence ID" value="NC_020054.1"/>
</dbReference>
<reference evidence="2 3" key="1">
    <citation type="journal article" date="2012" name="J. Bacteriol.">
        <title>Genome Sequence of Fibrella aestuarina BUZ 2T, a Filamentous Marine Bacterium.</title>
        <authorList>
            <person name="Filippini M."/>
            <person name="Qi W."/>
            <person name="Blom J."/>
            <person name="Goesmann A."/>
            <person name="Smits T.H."/>
            <person name="Bagheri H.C."/>
        </authorList>
    </citation>
    <scope>NUCLEOTIDE SEQUENCE [LARGE SCALE GENOMIC DNA]</scope>
    <source>
        <strain evidence="3">BUZ 2T</strain>
    </source>
</reference>
<dbReference type="AlphaFoldDB" id="I0KCT6"/>
<gene>
    <name evidence="2" type="ORF">FAES_3933</name>
</gene>
<dbReference type="KEGG" id="fae:FAES_3933"/>
<evidence type="ECO:0000313" key="3">
    <source>
        <dbReference type="Proteomes" id="UP000011058"/>
    </source>
</evidence>
<accession>I0KCT6</accession>
<dbReference type="HOGENOM" id="CLU_2057884_0_0_10"/>
<name>I0KCT6_9BACT</name>
<dbReference type="Proteomes" id="UP000011058">
    <property type="component" value="Chromosome"/>
</dbReference>